<gene>
    <name evidence="11" type="ORF">H9841_06005</name>
</gene>
<dbReference type="InterPro" id="IPR002528">
    <property type="entry name" value="MATE_fam"/>
</dbReference>
<evidence type="ECO:0000256" key="10">
    <source>
        <dbReference type="SAM" id="Phobius"/>
    </source>
</evidence>
<reference evidence="11" key="1">
    <citation type="journal article" date="2021" name="PeerJ">
        <title>Extensive microbial diversity within the chicken gut microbiome revealed by metagenomics and culture.</title>
        <authorList>
            <person name="Gilroy R."/>
            <person name="Ravi A."/>
            <person name="Getino M."/>
            <person name="Pursley I."/>
            <person name="Horton D.L."/>
            <person name="Alikhan N.F."/>
            <person name="Baker D."/>
            <person name="Gharbi K."/>
            <person name="Hall N."/>
            <person name="Watson M."/>
            <person name="Adriaenssens E.M."/>
            <person name="Foster-Nyarko E."/>
            <person name="Jarju S."/>
            <person name="Secka A."/>
            <person name="Antonio M."/>
            <person name="Oren A."/>
            <person name="Chaudhuri R.R."/>
            <person name="La Ragione R."/>
            <person name="Hildebrand F."/>
            <person name="Pallen M.J."/>
        </authorList>
    </citation>
    <scope>NUCLEOTIDE SEQUENCE</scope>
    <source>
        <strain evidence="11">ChiBcec16_6824</strain>
    </source>
</reference>
<dbReference type="GO" id="GO:0005886">
    <property type="term" value="C:plasma membrane"/>
    <property type="evidence" value="ECO:0007669"/>
    <property type="project" value="UniProtKB-SubCell"/>
</dbReference>
<dbReference type="PANTHER" id="PTHR43823:SF3">
    <property type="entry name" value="MULTIDRUG EXPORT PROTEIN MEPA"/>
    <property type="match status" value="1"/>
</dbReference>
<protein>
    <recommendedName>
        <fullName evidence="3">Multidrug export protein MepA</fullName>
    </recommendedName>
</protein>
<dbReference type="Proteomes" id="UP000823868">
    <property type="component" value="Unassembled WGS sequence"/>
</dbReference>
<dbReference type="Pfam" id="PF01554">
    <property type="entry name" value="MatE"/>
    <property type="match status" value="2"/>
</dbReference>
<dbReference type="InterPro" id="IPR045070">
    <property type="entry name" value="MATE_MepA-like"/>
</dbReference>
<evidence type="ECO:0000313" key="12">
    <source>
        <dbReference type="Proteomes" id="UP000823868"/>
    </source>
</evidence>
<feature type="transmembrane region" description="Helical" evidence="10">
    <location>
        <begin position="237"/>
        <end position="254"/>
    </location>
</feature>
<feature type="transmembrane region" description="Helical" evidence="10">
    <location>
        <begin position="274"/>
        <end position="292"/>
    </location>
</feature>
<evidence type="ECO:0000256" key="6">
    <source>
        <dbReference type="ARBA" id="ARBA00022692"/>
    </source>
</evidence>
<name>A0A9D1Y8U5_9FIRM</name>
<keyword evidence="5" id="KW-1003">Cell membrane</keyword>
<dbReference type="EMBL" id="DXDX01000113">
    <property type="protein sequence ID" value="HIY21435.1"/>
    <property type="molecule type" value="Genomic_DNA"/>
</dbReference>
<organism evidence="11 12">
    <name type="scientific">Candidatus Flavonifractor merdigallinarum</name>
    <dbReference type="NCBI Taxonomy" id="2838589"/>
    <lineage>
        <taxon>Bacteria</taxon>
        <taxon>Bacillati</taxon>
        <taxon>Bacillota</taxon>
        <taxon>Clostridia</taxon>
        <taxon>Eubacteriales</taxon>
        <taxon>Oscillospiraceae</taxon>
        <taxon>Flavonifractor</taxon>
    </lineage>
</organism>
<evidence type="ECO:0000256" key="7">
    <source>
        <dbReference type="ARBA" id="ARBA00022989"/>
    </source>
</evidence>
<feature type="transmembrane region" description="Helical" evidence="10">
    <location>
        <begin position="390"/>
        <end position="410"/>
    </location>
</feature>
<dbReference type="InterPro" id="IPR048279">
    <property type="entry name" value="MdtK-like"/>
</dbReference>
<keyword evidence="8 10" id="KW-0472">Membrane</keyword>
<dbReference type="GO" id="GO:0015297">
    <property type="term" value="F:antiporter activity"/>
    <property type="evidence" value="ECO:0007669"/>
    <property type="project" value="InterPro"/>
</dbReference>
<feature type="transmembrane region" description="Helical" evidence="10">
    <location>
        <begin position="95"/>
        <end position="118"/>
    </location>
</feature>
<feature type="transmembrane region" description="Helical" evidence="10">
    <location>
        <begin position="319"/>
        <end position="337"/>
    </location>
</feature>
<evidence type="ECO:0000256" key="5">
    <source>
        <dbReference type="ARBA" id="ARBA00022475"/>
    </source>
</evidence>
<evidence type="ECO:0000256" key="4">
    <source>
        <dbReference type="ARBA" id="ARBA00022448"/>
    </source>
</evidence>
<evidence type="ECO:0000313" key="11">
    <source>
        <dbReference type="EMBL" id="HIY21435.1"/>
    </source>
</evidence>
<keyword evidence="9" id="KW-0046">Antibiotic resistance</keyword>
<evidence type="ECO:0000256" key="3">
    <source>
        <dbReference type="ARBA" id="ARBA00022106"/>
    </source>
</evidence>
<evidence type="ECO:0000256" key="2">
    <source>
        <dbReference type="ARBA" id="ARBA00008417"/>
    </source>
</evidence>
<sequence>MAKRENDLGRDPIGKLLLRLAVPTVTAQLVNALYNIVDRMYIGHIEGVGDLALTGLGVCFPVIMFVSAISALVGMGGGSRAVVRMGEGRNEEANAILGSCSALLLLLSILVTVVFQLVKEPMLLLFGATENTIGYAVDYLTIYLWGTIFVEVSLGLNFFITSQGFSTISMATVLIGAIINIILDPVFIFGFQMGVKGAALATITAQAVSAVWVLRFLTGKRTKLRLQRRHFRIQPKVLAPVLALGVSPFIMNATESLVNIAFNSSLKTYGGDSAVGAMTICSSVMQVFFLLLQGIAQGAQPIIGFNYGSGNLERVKKTFRLLVISALCFTCTVWLGLELFPGAFVALFNDEPALVSLAVWTLRIYAAGMFILGIQTACQQTFVALGQAKISLFLALLRKIILLIPLIYILPPFFENKVMAVFLAEPTADIIASITTGLMFFWRFPRILRRRAVEVAHLHEKETP</sequence>
<evidence type="ECO:0000256" key="9">
    <source>
        <dbReference type="ARBA" id="ARBA00023251"/>
    </source>
</evidence>
<comment type="caution">
    <text evidence="11">The sequence shown here is derived from an EMBL/GenBank/DDBJ whole genome shotgun (WGS) entry which is preliminary data.</text>
</comment>
<keyword evidence="7 10" id="KW-1133">Transmembrane helix</keyword>
<feature type="transmembrane region" description="Helical" evidence="10">
    <location>
        <begin position="16"/>
        <end position="37"/>
    </location>
</feature>
<feature type="transmembrane region" description="Helical" evidence="10">
    <location>
        <begin position="142"/>
        <end position="160"/>
    </location>
</feature>
<dbReference type="NCBIfam" id="TIGR00797">
    <property type="entry name" value="matE"/>
    <property type="match status" value="1"/>
</dbReference>
<dbReference type="InterPro" id="IPR051327">
    <property type="entry name" value="MATE_MepA_subfamily"/>
</dbReference>
<feature type="transmembrane region" description="Helical" evidence="10">
    <location>
        <begin position="197"/>
        <end position="217"/>
    </location>
</feature>
<evidence type="ECO:0000256" key="1">
    <source>
        <dbReference type="ARBA" id="ARBA00004651"/>
    </source>
</evidence>
<feature type="transmembrane region" description="Helical" evidence="10">
    <location>
        <begin position="172"/>
        <end position="191"/>
    </location>
</feature>
<keyword evidence="4" id="KW-0813">Transport</keyword>
<proteinExistence type="inferred from homology"/>
<dbReference type="GO" id="GO:0046677">
    <property type="term" value="P:response to antibiotic"/>
    <property type="evidence" value="ECO:0007669"/>
    <property type="project" value="UniProtKB-KW"/>
</dbReference>
<comment type="similarity">
    <text evidence="2">Belongs to the multi antimicrobial extrusion (MATE) (TC 2.A.66.1) family. MepA subfamily.</text>
</comment>
<dbReference type="CDD" id="cd13143">
    <property type="entry name" value="MATE_MepA_like"/>
    <property type="match status" value="1"/>
</dbReference>
<feature type="transmembrane region" description="Helical" evidence="10">
    <location>
        <begin position="52"/>
        <end position="74"/>
    </location>
</feature>
<accession>A0A9D1Y8U5</accession>
<dbReference type="PANTHER" id="PTHR43823">
    <property type="entry name" value="SPORULATION PROTEIN YKVU"/>
    <property type="match status" value="1"/>
</dbReference>
<evidence type="ECO:0000256" key="8">
    <source>
        <dbReference type="ARBA" id="ARBA00023136"/>
    </source>
</evidence>
<reference evidence="11" key="2">
    <citation type="submission" date="2021-04" db="EMBL/GenBank/DDBJ databases">
        <authorList>
            <person name="Gilroy R."/>
        </authorList>
    </citation>
    <scope>NUCLEOTIDE SEQUENCE</scope>
    <source>
        <strain evidence="11">ChiBcec16_6824</strain>
    </source>
</reference>
<feature type="transmembrane region" description="Helical" evidence="10">
    <location>
        <begin position="422"/>
        <end position="442"/>
    </location>
</feature>
<dbReference type="GO" id="GO:0042910">
    <property type="term" value="F:xenobiotic transmembrane transporter activity"/>
    <property type="evidence" value="ECO:0007669"/>
    <property type="project" value="InterPro"/>
</dbReference>
<feature type="transmembrane region" description="Helical" evidence="10">
    <location>
        <begin position="357"/>
        <end position="378"/>
    </location>
</feature>
<dbReference type="PIRSF" id="PIRSF006603">
    <property type="entry name" value="DinF"/>
    <property type="match status" value="1"/>
</dbReference>
<comment type="subcellular location">
    <subcellularLocation>
        <location evidence="1">Cell membrane</location>
        <topology evidence="1">Multi-pass membrane protein</topology>
    </subcellularLocation>
</comment>
<keyword evidence="6 10" id="KW-0812">Transmembrane</keyword>
<dbReference type="AlphaFoldDB" id="A0A9D1Y8U5"/>